<dbReference type="SUPFAM" id="SSF103657">
    <property type="entry name" value="BAR/IMD domain-like"/>
    <property type="match status" value="1"/>
</dbReference>
<evidence type="ECO:0000256" key="2">
    <source>
        <dbReference type="ARBA" id="ARBA00022468"/>
    </source>
</evidence>
<keyword evidence="2" id="KW-0343">GTPase activation</keyword>
<feature type="domain" description="BAR" evidence="4">
    <location>
        <begin position="4"/>
        <end position="248"/>
    </location>
</feature>
<dbReference type="Ensembl" id="ENSPMGT00000027019.1">
    <property type="protein sequence ID" value="ENSPMGP00000025372.1"/>
    <property type="gene ID" value="ENSPMGG00000020471.1"/>
</dbReference>
<dbReference type="FunFam" id="1.20.1270.60:FF:000019">
    <property type="entry name" value="rho GTPase-activating protein 17 isoform X1"/>
    <property type="match status" value="1"/>
</dbReference>
<evidence type="ECO:0000259" key="4">
    <source>
        <dbReference type="PROSITE" id="PS51021"/>
    </source>
</evidence>
<evidence type="ECO:0000313" key="5">
    <source>
        <dbReference type="Ensembl" id="ENSPMGP00000025372.1"/>
    </source>
</evidence>
<dbReference type="InterPro" id="IPR004148">
    <property type="entry name" value="BAR_dom"/>
</dbReference>
<reference evidence="5" key="1">
    <citation type="submission" date="2025-08" db="UniProtKB">
        <authorList>
            <consortium name="Ensembl"/>
        </authorList>
    </citation>
    <scope>IDENTIFICATION</scope>
</reference>
<accession>A0A3B4B6Q3</accession>
<evidence type="ECO:0000256" key="1">
    <source>
        <dbReference type="ARBA" id="ARBA00004496"/>
    </source>
</evidence>
<evidence type="ECO:0000256" key="3">
    <source>
        <dbReference type="ARBA" id="ARBA00022490"/>
    </source>
</evidence>
<dbReference type="GO" id="GO:0005829">
    <property type="term" value="C:cytosol"/>
    <property type="evidence" value="ECO:0007669"/>
    <property type="project" value="TreeGrafter"/>
</dbReference>
<dbReference type="PROSITE" id="PS51021">
    <property type="entry name" value="BAR"/>
    <property type="match status" value="1"/>
</dbReference>
<dbReference type="PANTHER" id="PTHR14130:SF3">
    <property type="entry name" value="RHO GTPASE-ACTIVATING PROTEIN 17"/>
    <property type="match status" value="1"/>
</dbReference>
<dbReference type="GO" id="GO:0035020">
    <property type="term" value="P:regulation of Rac protein signal transduction"/>
    <property type="evidence" value="ECO:0007669"/>
    <property type="project" value="TreeGrafter"/>
</dbReference>
<dbReference type="InterPro" id="IPR047165">
    <property type="entry name" value="RHG17/44/SH3BP1-like"/>
</dbReference>
<dbReference type="Proteomes" id="UP000261520">
    <property type="component" value="Unplaced"/>
</dbReference>
<dbReference type="Pfam" id="PF03114">
    <property type="entry name" value="BAR"/>
    <property type="match status" value="1"/>
</dbReference>
<dbReference type="PANTHER" id="PTHR14130">
    <property type="entry name" value="3BP-1 RELATED RHOGAP"/>
    <property type="match status" value="1"/>
</dbReference>
<dbReference type="STRING" id="409849.ENSPMGP00000025372"/>
<organism evidence="5 6">
    <name type="scientific">Periophthalmus magnuspinnatus</name>
    <dbReference type="NCBI Taxonomy" id="409849"/>
    <lineage>
        <taxon>Eukaryota</taxon>
        <taxon>Metazoa</taxon>
        <taxon>Chordata</taxon>
        <taxon>Craniata</taxon>
        <taxon>Vertebrata</taxon>
        <taxon>Euteleostomi</taxon>
        <taxon>Actinopterygii</taxon>
        <taxon>Neopterygii</taxon>
        <taxon>Teleostei</taxon>
        <taxon>Neoteleostei</taxon>
        <taxon>Acanthomorphata</taxon>
        <taxon>Gobiaria</taxon>
        <taxon>Gobiiformes</taxon>
        <taxon>Gobioidei</taxon>
        <taxon>Gobiidae</taxon>
        <taxon>Oxudercinae</taxon>
        <taxon>Periophthalmus</taxon>
    </lineage>
</organism>
<keyword evidence="6" id="KW-1185">Reference proteome</keyword>
<name>A0A3B4B6Q3_9GOBI</name>
<dbReference type="InterPro" id="IPR027267">
    <property type="entry name" value="AH/BAR_dom_sf"/>
</dbReference>
<proteinExistence type="predicted"/>
<reference evidence="5" key="2">
    <citation type="submission" date="2025-09" db="UniProtKB">
        <authorList>
            <consortium name="Ensembl"/>
        </authorList>
    </citation>
    <scope>IDENTIFICATION</scope>
</reference>
<dbReference type="AlphaFoldDB" id="A0A3B4B6Q3"/>
<comment type="subcellular location">
    <subcellularLocation>
        <location evidence="1">Cytoplasm</location>
    </subcellularLocation>
</comment>
<evidence type="ECO:0000313" key="6">
    <source>
        <dbReference type="Proteomes" id="UP000261520"/>
    </source>
</evidence>
<sequence length="248" mass="28168">MCVVFVHRAEKTEVLSDDLLQIEKRMELVRQVSHNAHKKLVSCLQGQLGTDTEKRQKKLPLTALSQAMQEGGSQLGDESMIGKMINACAEAEGKLATELMQHEVLLERDILEPLNQLAEVDIPNILKQRKQLAKLVLDYDSAKTRWYQAFKSNNPTMAAKVDSLKDEMDEALNKVEICKDQLSADMYNFASKEGEYARYYVLLLQAQADFHRQSLAVLETAIPTIQIQQGSTVPLFEQYHRFVVVLKM</sequence>
<dbReference type="Gene3D" id="1.20.1270.60">
    <property type="entry name" value="Arfaptin homology (AH) domain/BAR domain"/>
    <property type="match status" value="1"/>
</dbReference>
<dbReference type="GO" id="GO:0005096">
    <property type="term" value="F:GTPase activator activity"/>
    <property type="evidence" value="ECO:0007669"/>
    <property type="project" value="UniProtKB-KW"/>
</dbReference>
<keyword evidence="3" id="KW-0963">Cytoplasm</keyword>
<dbReference type="GO" id="GO:0032956">
    <property type="term" value="P:regulation of actin cytoskeleton organization"/>
    <property type="evidence" value="ECO:0007669"/>
    <property type="project" value="TreeGrafter"/>
</dbReference>
<protein>
    <recommendedName>
        <fullName evidence="4">BAR domain-containing protein</fullName>
    </recommendedName>
</protein>
<dbReference type="SMART" id="SM00721">
    <property type="entry name" value="BAR"/>
    <property type="match status" value="1"/>
</dbReference>